<accession>A0ABQ7XGJ8</accession>
<gene>
    <name evidence="2" type="ORF">HID58_020542</name>
</gene>
<feature type="region of interest" description="Disordered" evidence="1">
    <location>
        <begin position="167"/>
        <end position="205"/>
    </location>
</feature>
<organism evidence="2 3">
    <name type="scientific">Brassica napus</name>
    <name type="common">Rape</name>
    <dbReference type="NCBI Taxonomy" id="3708"/>
    <lineage>
        <taxon>Eukaryota</taxon>
        <taxon>Viridiplantae</taxon>
        <taxon>Streptophyta</taxon>
        <taxon>Embryophyta</taxon>
        <taxon>Tracheophyta</taxon>
        <taxon>Spermatophyta</taxon>
        <taxon>Magnoliopsida</taxon>
        <taxon>eudicotyledons</taxon>
        <taxon>Gunneridae</taxon>
        <taxon>Pentapetalae</taxon>
        <taxon>rosids</taxon>
        <taxon>malvids</taxon>
        <taxon>Brassicales</taxon>
        <taxon>Brassicaceae</taxon>
        <taxon>Brassiceae</taxon>
        <taxon>Brassica</taxon>
    </lineage>
</organism>
<name>A0ABQ7XGJ8_BRANA</name>
<feature type="non-terminal residue" evidence="2">
    <location>
        <position position="1"/>
    </location>
</feature>
<keyword evidence="3" id="KW-1185">Reference proteome</keyword>
<reference evidence="2 3" key="1">
    <citation type="submission" date="2021-05" db="EMBL/GenBank/DDBJ databases">
        <title>Genome Assembly of Synthetic Allotetraploid Brassica napus Reveals Homoeologous Exchanges between Subgenomes.</title>
        <authorList>
            <person name="Davis J.T."/>
        </authorList>
    </citation>
    <scope>NUCLEOTIDE SEQUENCE [LARGE SCALE GENOMIC DNA]</scope>
    <source>
        <strain evidence="3">cv. Da-Ae</strain>
        <tissue evidence="2">Seedling</tissue>
    </source>
</reference>
<evidence type="ECO:0000313" key="2">
    <source>
        <dbReference type="EMBL" id="KAH0855062.1"/>
    </source>
</evidence>
<protein>
    <submittedName>
        <fullName evidence="2">Uncharacterized protein</fullName>
    </submittedName>
</protein>
<comment type="caution">
    <text evidence="2">The sequence shown here is derived from an EMBL/GenBank/DDBJ whole genome shotgun (WGS) entry which is preliminary data.</text>
</comment>
<evidence type="ECO:0000256" key="1">
    <source>
        <dbReference type="SAM" id="MobiDB-lite"/>
    </source>
</evidence>
<evidence type="ECO:0000313" key="3">
    <source>
        <dbReference type="Proteomes" id="UP000824890"/>
    </source>
</evidence>
<dbReference type="EMBL" id="JAGKQM010000168">
    <property type="protein sequence ID" value="KAH0855062.1"/>
    <property type="molecule type" value="Genomic_DNA"/>
</dbReference>
<sequence length="205" mass="22476">CSCASTFHALRLGRSAQIIVGRLLRFWVSKKSGSKVNSWESLSSSLTRRYCNLYLNSTPSIKFYFPALQAISEFTASLEGPVRQAFQCSIPGTKLGLLMSCNNGWSFVSCTGCSRKLDKDETSLRCIRYVNPNATGVLNVELPQCLKDLGGQDFVFQLRVTPFNFTPSHRGEASATGSNMTGGEEKEPNPSDAGGKGSSRKRLRE</sequence>
<proteinExistence type="predicted"/>
<dbReference type="Proteomes" id="UP000824890">
    <property type="component" value="Unassembled WGS sequence"/>
</dbReference>